<dbReference type="EMBL" id="OU466857">
    <property type="protein sequence ID" value="CAH2035602.1"/>
    <property type="molecule type" value="Genomic_DNA"/>
</dbReference>
<organism evidence="1 2">
    <name type="scientific">Thlaspi arvense</name>
    <name type="common">Field penny-cress</name>
    <dbReference type="NCBI Taxonomy" id="13288"/>
    <lineage>
        <taxon>Eukaryota</taxon>
        <taxon>Viridiplantae</taxon>
        <taxon>Streptophyta</taxon>
        <taxon>Embryophyta</taxon>
        <taxon>Tracheophyta</taxon>
        <taxon>Spermatophyta</taxon>
        <taxon>Magnoliopsida</taxon>
        <taxon>eudicotyledons</taxon>
        <taxon>Gunneridae</taxon>
        <taxon>Pentapetalae</taxon>
        <taxon>rosids</taxon>
        <taxon>malvids</taxon>
        <taxon>Brassicales</taxon>
        <taxon>Brassicaceae</taxon>
        <taxon>Thlaspideae</taxon>
        <taxon>Thlaspi</taxon>
    </lineage>
</organism>
<name>A0AAU9R7N1_THLAR</name>
<dbReference type="AlphaFoldDB" id="A0AAU9R7N1"/>
<reference evidence="1 2" key="1">
    <citation type="submission" date="2022-03" db="EMBL/GenBank/DDBJ databases">
        <authorList>
            <person name="Nunn A."/>
            <person name="Chopra R."/>
            <person name="Nunn A."/>
            <person name="Contreras Garrido A."/>
        </authorList>
    </citation>
    <scope>NUCLEOTIDE SEQUENCE [LARGE SCALE GENOMIC DNA]</scope>
</reference>
<protein>
    <submittedName>
        <fullName evidence="1">Uncharacterized protein</fullName>
    </submittedName>
</protein>
<evidence type="ECO:0000313" key="2">
    <source>
        <dbReference type="Proteomes" id="UP000836841"/>
    </source>
</evidence>
<accession>A0AAU9R7N1</accession>
<proteinExistence type="predicted"/>
<keyword evidence="2" id="KW-1185">Reference proteome</keyword>
<gene>
    <name evidence="1" type="ORF">TAV2_LOCUS2436</name>
</gene>
<evidence type="ECO:0000313" key="1">
    <source>
        <dbReference type="EMBL" id="CAH2035602.1"/>
    </source>
</evidence>
<sequence>MGPAPSHLQSLTIDYLIKENSAEWNLDRVRAVLLVHEREILQLIPSSSGAQDKFIWFPTSSGEYTTKSGYTEAVTTSVPPPNPDHDNLRTNWQSDVWRGLRRVKDLICAHQVGSPPVYPWTLWAIWSARNNRIFKNQIFSAAETATKALSDAKEW</sequence>
<dbReference type="Proteomes" id="UP000836841">
    <property type="component" value="Chromosome 1"/>
</dbReference>